<feature type="domain" description="Porphobilinogen deaminase C-terminal" evidence="11">
    <location>
        <begin position="246"/>
        <end position="314"/>
    </location>
</feature>
<protein>
    <recommendedName>
        <fullName evidence="9">Hydroxymethylbilane synthase</fullName>
        <ecNumber evidence="9">2.5.1.61</ecNumber>
    </recommendedName>
</protein>
<dbReference type="NCBIfam" id="TIGR00212">
    <property type="entry name" value="hemC"/>
    <property type="match status" value="1"/>
</dbReference>
<dbReference type="InterPro" id="IPR022417">
    <property type="entry name" value="Porphobilin_deaminase_N"/>
</dbReference>
<evidence type="ECO:0000256" key="7">
    <source>
        <dbReference type="ARBA" id="ARBA00023244"/>
    </source>
</evidence>
<keyword evidence="7" id="KW-0627">Porphyrin biosynthesis</keyword>
<dbReference type="PANTHER" id="PTHR11557:SF0">
    <property type="entry name" value="PORPHOBILINOGEN DEAMINASE"/>
    <property type="match status" value="1"/>
</dbReference>
<dbReference type="Proteomes" id="UP000198346">
    <property type="component" value="Unassembled WGS sequence"/>
</dbReference>
<dbReference type="InterPro" id="IPR036803">
    <property type="entry name" value="Porphobilinogen_deaminase_C_sf"/>
</dbReference>
<dbReference type="RefSeq" id="WP_089410977.1">
    <property type="nucleotide sequence ID" value="NZ_FZQA01000001.1"/>
</dbReference>
<dbReference type="Gene3D" id="3.30.160.40">
    <property type="entry name" value="Porphobilinogen deaminase, C-terminal domain"/>
    <property type="match status" value="1"/>
</dbReference>
<proteinExistence type="inferred from homology"/>
<evidence type="ECO:0000313" key="13">
    <source>
        <dbReference type="Proteomes" id="UP000198346"/>
    </source>
</evidence>
<evidence type="ECO:0000259" key="10">
    <source>
        <dbReference type="Pfam" id="PF01379"/>
    </source>
</evidence>
<dbReference type="PANTHER" id="PTHR11557">
    <property type="entry name" value="PORPHOBILINOGEN DEAMINASE"/>
    <property type="match status" value="1"/>
</dbReference>
<comment type="similarity">
    <text evidence="4">Belongs to the HMBS family.</text>
</comment>
<evidence type="ECO:0000256" key="9">
    <source>
        <dbReference type="NCBIfam" id="TIGR00212"/>
    </source>
</evidence>
<gene>
    <name evidence="12" type="ORF">SAMN06297382_0484</name>
</gene>
<dbReference type="EMBL" id="FZQA01000001">
    <property type="protein sequence ID" value="SNT67988.1"/>
    <property type="molecule type" value="Genomic_DNA"/>
</dbReference>
<evidence type="ECO:0000256" key="1">
    <source>
        <dbReference type="ARBA" id="ARBA00001916"/>
    </source>
</evidence>
<evidence type="ECO:0000313" key="12">
    <source>
        <dbReference type="EMBL" id="SNT67988.1"/>
    </source>
</evidence>
<evidence type="ECO:0000256" key="6">
    <source>
        <dbReference type="ARBA" id="ARBA00022679"/>
    </source>
</evidence>
<dbReference type="UniPathway" id="UPA00251">
    <property type="reaction ID" value="UER00319"/>
</dbReference>
<keyword evidence="13" id="KW-1185">Reference proteome</keyword>
<dbReference type="OrthoDB" id="9810298at2"/>
<dbReference type="SUPFAM" id="SSF54782">
    <property type="entry name" value="Porphobilinogen deaminase (hydroxymethylbilane synthase), C-terminal domain"/>
    <property type="match status" value="1"/>
</dbReference>
<dbReference type="PRINTS" id="PR00151">
    <property type="entry name" value="PORPHBDMNASE"/>
</dbReference>
<evidence type="ECO:0000256" key="8">
    <source>
        <dbReference type="ARBA" id="ARBA00048169"/>
    </source>
</evidence>
<dbReference type="InterPro" id="IPR000860">
    <property type="entry name" value="HemC"/>
</dbReference>
<dbReference type="EC" id="2.5.1.61" evidence="9"/>
<comment type="catalytic activity">
    <reaction evidence="8">
        <text>4 porphobilinogen + H2O = hydroxymethylbilane + 4 NH4(+)</text>
        <dbReference type="Rhea" id="RHEA:13185"/>
        <dbReference type="ChEBI" id="CHEBI:15377"/>
        <dbReference type="ChEBI" id="CHEBI:28938"/>
        <dbReference type="ChEBI" id="CHEBI:57845"/>
        <dbReference type="ChEBI" id="CHEBI:58126"/>
        <dbReference type="EC" id="2.5.1.61"/>
    </reaction>
</comment>
<name>A0A239PJK9_9PROT</name>
<comment type="function">
    <text evidence="2">Tetrapolymerization of the monopyrrole PBG into the hydroxymethylbilane pre-uroporphyrinogen in several discrete steps.</text>
</comment>
<dbReference type="Gene3D" id="3.40.190.10">
    <property type="entry name" value="Periplasmic binding protein-like II"/>
    <property type="match status" value="2"/>
</dbReference>
<dbReference type="Pfam" id="PF03900">
    <property type="entry name" value="Porphobil_deamC"/>
    <property type="match status" value="1"/>
</dbReference>
<organism evidence="12 13">
    <name type="scientific">Amphiplicatus metriothermophilus</name>
    <dbReference type="NCBI Taxonomy" id="1519374"/>
    <lineage>
        <taxon>Bacteria</taxon>
        <taxon>Pseudomonadati</taxon>
        <taxon>Pseudomonadota</taxon>
        <taxon>Alphaproteobacteria</taxon>
        <taxon>Parvularculales</taxon>
        <taxon>Parvularculaceae</taxon>
        <taxon>Amphiplicatus</taxon>
    </lineage>
</organism>
<dbReference type="AlphaFoldDB" id="A0A239PJK9"/>
<dbReference type="GO" id="GO:0006782">
    <property type="term" value="P:protoporphyrinogen IX biosynthetic process"/>
    <property type="evidence" value="ECO:0007669"/>
    <property type="project" value="UniProtKB-UniPathway"/>
</dbReference>
<keyword evidence="6" id="KW-0808">Transferase</keyword>
<sequence length="328" mass="34370">MDPKPSFPIGTRASTMALAQTRAAADRLNAAFPGLGAAPAPLSTRGDRDQVSRLERHGGKGGAFVEEIRAALRDGRIAAAMHSLKDMPGDEEAPGLVIGAVLPREAPGDALALRPGLALDDFLARRGEGFVIGAGSVRRTAYLRRLWPGARVVHYRGAADTRLRKLDEGVPQKLPDGGETPPADALVMARAGLDRIGASDRAAYDFPYSAMLPAIGQGVVALECRADAFAVREKLARIDDAPTRAAIEAEREVLWVLNGHCNAPIAGHARLEGETLHLKAAVLSEDGAALIEAEADGPAARPRALGRAVGLALIEKGARALIDASRPA</sequence>
<evidence type="ECO:0000256" key="3">
    <source>
        <dbReference type="ARBA" id="ARBA00004735"/>
    </source>
</evidence>
<dbReference type="GO" id="GO:0004418">
    <property type="term" value="F:hydroxymethylbilane synthase activity"/>
    <property type="evidence" value="ECO:0007669"/>
    <property type="project" value="UniProtKB-UniRule"/>
</dbReference>
<dbReference type="InterPro" id="IPR022418">
    <property type="entry name" value="Porphobilinogen_deaminase_C"/>
</dbReference>
<dbReference type="PROSITE" id="PS00533">
    <property type="entry name" value="PORPHOBILINOGEN_DEAM"/>
    <property type="match status" value="1"/>
</dbReference>
<evidence type="ECO:0000256" key="2">
    <source>
        <dbReference type="ARBA" id="ARBA00002869"/>
    </source>
</evidence>
<comment type="cofactor">
    <cofactor evidence="1">
        <name>dipyrromethane</name>
        <dbReference type="ChEBI" id="CHEBI:60342"/>
    </cofactor>
</comment>
<comment type="subunit">
    <text evidence="5">Monomer.</text>
</comment>
<accession>A0A239PJK9</accession>
<dbReference type="GO" id="GO:0005737">
    <property type="term" value="C:cytoplasm"/>
    <property type="evidence" value="ECO:0007669"/>
    <property type="project" value="UniProtKB-UniRule"/>
</dbReference>
<dbReference type="PIRSF" id="PIRSF001438">
    <property type="entry name" value="4pyrrol_synth_OHMeBilane_synth"/>
    <property type="match status" value="1"/>
</dbReference>
<dbReference type="Pfam" id="PF01379">
    <property type="entry name" value="Porphobil_deam"/>
    <property type="match status" value="1"/>
</dbReference>
<evidence type="ECO:0000259" key="11">
    <source>
        <dbReference type="Pfam" id="PF03900"/>
    </source>
</evidence>
<evidence type="ECO:0000256" key="4">
    <source>
        <dbReference type="ARBA" id="ARBA00005638"/>
    </source>
</evidence>
<comment type="pathway">
    <text evidence="3">Porphyrin-containing compound metabolism; protoporphyrin-IX biosynthesis; coproporphyrinogen-III from 5-aminolevulinate: step 2/4.</text>
</comment>
<reference evidence="12 13" key="1">
    <citation type="submission" date="2017-07" db="EMBL/GenBank/DDBJ databases">
        <authorList>
            <person name="Sun Z.S."/>
            <person name="Albrecht U."/>
            <person name="Echele G."/>
            <person name="Lee C.C."/>
        </authorList>
    </citation>
    <scope>NUCLEOTIDE SEQUENCE [LARGE SCALE GENOMIC DNA]</scope>
    <source>
        <strain evidence="12 13">CGMCC 1.12710</strain>
    </source>
</reference>
<evidence type="ECO:0000256" key="5">
    <source>
        <dbReference type="ARBA" id="ARBA00011245"/>
    </source>
</evidence>
<dbReference type="InterPro" id="IPR022419">
    <property type="entry name" value="Porphobilin_deaminase_cofac_BS"/>
</dbReference>
<dbReference type="SUPFAM" id="SSF53850">
    <property type="entry name" value="Periplasmic binding protein-like II"/>
    <property type="match status" value="1"/>
</dbReference>
<feature type="domain" description="Porphobilinogen deaminase N-terminal" evidence="10">
    <location>
        <begin position="9"/>
        <end position="230"/>
    </location>
</feature>